<feature type="region of interest" description="Disordered" evidence="1">
    <location>
        <begin position="133"/>
        <end position="234"/>
    </location>
</feature>
<gene>
    <name evidence="3" type="ORF">NEMBOFW57_003089</name>
</gene>
<feature type="compositionally biased region" description="Pro residues" evidence="1">
    <location>
        <begin position="968"/>
        <end position="979"/>
    </location>
</feature>
<feature type="region of interest" description="Disordered" evidence="1">
    <location>
        <begin position="534"/>
        <end position="565"/>
    </location>
</feature>
<feature type="compositionally biased region" description="Polar residues" evidence="1">
    <location>
        <begin position="13"/>
        <end position="24"/>
    </location>
</feature>
<evidence type="ECO:0000313" key="4">
    <source>
        <dbReference type="Proteomes" id="UP001197093"/>
    </source>
</evidence>
<dbReference type="PANTHER" id="PTHR35391:SF3">
    <property type="entry name" value="FINGER DOMAIN PROTEIN, PUTATIVE (AFU_ORTHOLOGUE AFUA_8G04300)-RELATED"/>
    <property type="match status" value="1"/>
</dbReference>
<feature type="compositionally biased region" description="Basic residues" evidence="1">
    <location>
        <begin position="1109"/>
        <end position="1121"/>
    </location>
</feature>
<protein>
    <recommendedName>
        <fullName evidence="2">C2H2-type domain-containing protein</fullName>
    </recommendedName>
</protein>
<feature type="domain" description="C2H2-type" evidence="2">
    <location>
        <begin position="812"/>
        <end position="835"/>
    </location>
</feature>
<dbReference type="InterPro" id="IPR013087">
    <property type="entry name" value="Znf_C2H2_type"/>
</dbReference>
<dbReference type="InterPro" id="IPR058925">
    <property type="entry name" value="zf-C2H2_AcuF"/>
</dbReference>
<accession>A0AAD4HZ88</accession>
<evidence type="ECO:0000259" key="2">
    <source>
        <dbReference type="PROSITE" id="PS00028"/>
    </source>
</evidence>
<dbReference type="AlphaFoldDB" id="A0AAD4HZ88"/>
<feature type="compositionally biased region" description="Basic residues" evidence="1">
    <location>
        <begin position="1013"/>
        <end position="1024"/>
    </location>
</feature>
<evidence type="ECO:0000256" key="1">
    <source>
        <dbReference type="SAM" id="MobiDB-lite"/>
    </source>
</evidence>
<feature type="region of interest" description="Disordered" evidence="1">
    <location>
        <begin position="460"/>
        <end position="513"/>
    </location>
</feature>
<dbReference type="EMBL" id="JAHCVI010000001">
    <property type="protein sequence ID" value="KAG7293044.1"/>
    <property type="molecule type" value="Genomic_DNA"/>
</dbReference>
<organism evidence="3 4">
    <name type="scientific">Staphylotrichum longicolle</name>
    <dbReference type="NCBI Taxonomy" id="669026"/>
    <lineage>
        <taxon>Eukaryota</taxon>
        <taxon>Fungi</taxon>
        <taxon>Dikarya</taxon>
        <taxon>Ascomycota</taxon>
        <taxon>Pezizomycotina</taxon>
        <taxon>Sordariomycetes</taxon>
        <taxon>Sordariomycetidae</taxon>
        <taxon>Sordariales</taxon>
        <taxon>Chaetomiaceae</taxon>
        <taxon>Staphylotrichum</taxon>
    </lineage>
</organism>
<feature type="compositionally biased region" description="Basic and acidic residues" evidence="1">
    <location>
        <begin position="286"/>
        <end position="313"/>
    </location>
</feature>
<dbReference type="PROSITE" id="PS00028">
    <property type="entry name" value="ZINC_FINGER_C2H2_1"/>
    <property type="match status" value="2"/>
</dbReference>
<feature type="compositionally biased region" description="Pro residues" evidence="1">
    <location>
        <begin position="924"/>
        <end position="937"/>
    </location>
</feature>
<feature type="compositionally biased region" description="Polar residues" evidence="1">
    <location>
        <begin position="37"/>
        <end position="56"/>
    </location>
</feature>
<feature type="compositionally biased region" description="Low complexity" evidence="1">
    <location>
        <begin position="134"/>
        <end position="151"/>
    </location>
</feature>
<feature type="domain" description="C2H2-type" evidence="2">
    <location>
        <begin position="877"/>
        <end position="897"/>
    </location>
</feature>
<evidence type="ECO:0000313" key="3">
    <source>
        <dbReference type="EMBL" id="KAG7293044.1"/>
    </source>
</evidence>
<dbReference type="PANTHER" id="PTHR35391">
    <property type="entry name" value="C2H2-TYPE DOMAIN-CONTAINING PROTEIN-RELATED"/>
    <property type="match status" value="1"/>
</dbReference>
<feature type="compositionally biased region" description="Polar residues" evidence="1">
    <location>
        <begin position="535"/>
        <end position="555"/>
    </location>
</feature>
<feature type="region of interest" description="Disordered" evidence="1">
    <location>
        <begin position="264"/>
        <end position="342"/>
    </location>
</feature>
<feature type="region of interest" description="Disordered" evidence="1">
    <location>
        <begin position="1"/>
        <end position="56"/>
    </location>
</feature>
<dbReference type="Proteomes" id="UP001197093">
    <property type="component" value="Unassembled WGS sequence"/>
</dbReference>
<keyword evidence="4" id="KW-1185">Reference proteome</keyword>
<reference evidence="3" key="1">
    <citation type="submission" date="2023-02" db="EMBL/GenBank/DDBJ databases">
        <authorList>
            <person name="Palmer J.M."/>
        </authorList>
    </citation>
    <scope>NUCLEOTIDE SEQUENCE</scope>
    <source>
        <strain evidence="3">FW57</strain>
    </source>
</reference>
<dbReference type="Pfam" id="PF26082">
    <property type="entry name" value="zf-C2H2_AcuF"/>
    <property type="match status" value="1"/>
</dbReference>
<comment type="caution">
    <text evidence="3">The sequence shown here is derived from an EMBL/GenBank/DDBJ whole genome shotgun (WGS) entry which is preliminary data.</text>
</comment>
<dbReference type="SMART" id="SM00355">
    <property type="entry name" value="ZnF_C2H2"/>
    <property type="match status" value="3"/>
</dbReference>
<sequence>MSSTYTLYPLGPDTSTTRQDQLEQPRNLPPQDPQYLNPFSPQLGSNSASPALNTHTPAESVSTLSIHYQSSEFSEADDPFFFGVNFNSLDGASPSFLDDGLLPFDGNAPLVDGLGVQVPAPSNIQHVQRTAPYLPLSPDKSPSLPGGSPSGQTTEEAAARAVFPDLSRTSVSPRELSLTHESSPAPVATHPALELTPRTDTSAESSDDGTAPAAAMQSPRVTVSHWDRDNGGGSLALAAEQTQGHGHPAFSAARDSTGRWIADQVTGQGGLDPPARSATQVDSINDLEKRRKRDERNMEVGDWLERHSSHHGPEQSVDVPDDGDDQISPREISMGDMTENKPVPGQTYLTETGGELTHQDLEIMRQARNWDDAPVPFPIFQPDQDSTAYQPQTSQAAIERYQRMCRDTDSIVSRAATWGTRRLSLPSLADHEVQITGNLFKKLSLNRGDTRRPSLLNGLRGLVRKPSNSGKRNRPDADDASSLKTESSAERKESQAKLAPPSPKPGWSRKQSVPSINTAFIDVGSRVASIGATHARTSSVSATPIASPRSPSGLSLSVKKPLNRLRSKSDTSGIVEMWKRTGGPPVSNLHNTKVNAHEADDEEDEEDDLYEDADMKAESTKLIDDIAPNFPGFQQHVVKLNPLLASANTYLVDRIAHQQCIRYKLLLNLRVKHLQAIAANNCSCGTMCISLGGRANVMDSKGDQRGLDPLSAGYDGSDGDITPLEGAINPDSFPQDIPMPPTASLPAEFECQLCFSSKKFQKPSDWTKHVHEDVQPFTCTWERCKEPKMFKRKADWVRHENEGHRHLEWWTCDVDDCRHKCYRRDNFLQHLVREHKFVEPKVKTKAAIKRAGGIDPTWAKVEQCHQETPELPQHEPCRFCGRTFPSWKKLTVHLAKHMEHISLPVLKLVAKKELDEDTIISPVQEPPPRSFPTTFPPRPRDPHPPFSGPSPTVARHPMPTYPSLVMYPIPPPQPQPQAYPAPALYHGHSSSPTYDDLGNGMAQPPQINLHPSMGHHQHHPHHPHQGFQSLNSQATTFPTLPVTSSAVGAGVYNTGSYMSMSGELEPFPALSLNPLGLGLQDAVGGYHAGAAAGGGGAVPPLEGQGPLQHQHHQHAQQHQHQHQQQQHQQQYTPQGSVSPYGHSPSMGQQQGGFY</sequence>
<feature type="region of interest" description="Disordered" evidence="1">
    <location>
        <begin position="1094"/>
        <end position="1154"/>
    </location>
</feature>
<name>A0AAD4HZ88_9PEZI</name>
<feature type="region of interest" description="Disordered" evidence="1">
    <location>
        <begin position="578"/>
        <end position="606"/>
    </location>
</feature>
<proteinExistence type="predicted"/>
<feature type="region of interest" description="Disordered" evidence="1">
    <location>
        <begin position="918"/>
        <end position="1029"/>
    </location>
</feature>